<comment type="subunit">
    <text evidence="3">Homodimer.</text>
</comment>
<protein>
    <submittedName>
        <fullName evidence="11">Subtilisin inhibitor-like</fullName>
    </submittedName>
</protein>
<dbReference type="GO" id="GO:0004867">
    <property type="term" value="F:serine-type endopeptidase inhibitor activity"/>
    <property type="evidence" value="ECO:0007669"/>
    <property type="project" value="UniProtKB-KW"/>
</dbReference>
<keyword evidence="4" id="KW-0964">Secreted</keyword>
<dbReference type="Pfam" id="PF00720">
    <property type="entry name" value="SSI"/>
    <property type="match status" value="1"/>
</dbReference>
<dbReference type="InterPro" id="IPR023549">
    <property type="entry name" value="Subtilisin_inhibitor"/>
</dbReference>
<dbReference type="AlphaFoldDB" id="A0A1I2NRC9"/>
<evidence type="ECO:0000256" key="7">
    <source>
        <dbReference type="ARBA" id="ARBA00023157"/>
    </source>
</evidence>
<feature type="signal peptide" evidence="9">
    <location>
        <begin position="1"/>
        <end position="28"/>
    </location>
</feature>
<comment type="similarity">
    <text evidence="2 8">Belongs to the protease inhibitor I16 (SSI) family.</text>
</comment>
<gene>
    <name evidence="11" type="ORF">SAMN02787118_11577</name>
</gene>
<evidence type="ECO:0000256" key="8">
    <source>
        <dbReference type="RuleBase" id="RU003471"/>
    </source>
</evidence>
<dbReference type="InterPro" id="IPR036819">
    <property type="entry name" value="Subtilisin_inhibitor-like_sf"/>
</dbReference>
<dbReference type="PRINTS" id="PR00294">
    <property type="entry name" value="SSBTLNINHBTR"/>
</dbReference>
<feature type="domain" description="Subtilisin inhibitor" evidence="10">
    <location>
        <begin position="38"/>
        <end position="122"/>
    </location>
</feature>
<dbReference type="Gene3D" id="3.30.350.10">
    <property type="entry name" value="Subtilisin inhibitor-like"/>
    <property type="match status" value="1"/>
</dbReference>
<keyword evidence="9" id="KW-0732">Signal</keyword>
<dbReference type="GO" id="GO:0005576">
    <property type="term" value="C:extracellular region"/>
    <property type="evidence" value="ECO:0007669"/>
    <property type="project" value="UniProtKB-SubCell"/>
</dbReference>
<evidence type="ECO:0000256" key="4">
    <source>
        <dbReference type="ARBA" id="ARBA00022525"/>
    </source>
</evidence>
<accession>A0A1I2NRC9</accession>
<evidence type="ECO:0000256" key="3">
    <source>
        <dbReference type="ARBA" id="ARBA00011738"/>
    </source>
</evidence>
<evidence type="ECO:0000256" key="9">
    <source>
        <dbReference type="SAM" id="SignalP"/>
    </source>
</evidence>
<dbReference type="EMBL" id="FONR01000015">
    <property type="protein sequence ID" value="SFG05299.1"/>
    <property type="molecule type" value="Genomic_DNA"/>
</dbReference>
<dbReference type="SUPFAM" id="SSF55399">
    <property type="entry name" value="Subtilisin inhibitor"/>
    <property type="match status" value="1"/>
</dbReference>
<dbReference type="Proteomes" id="UP000181942">
    <property type="component" value="Unassembled WGS sequence"/>
</dbReference>
<proteinExistence type="inferred from homology"/>
<dbReference type="OrthoDB" id="4567948at2"/>
<keyword evidence="5 8" id="KW-0646">Protease inhibitor</keyword>
<evidence type="ECO:0000313" key="11">
    <source>
        <dbReference type="EMBL" id="SFG05299.1"/>
    </source>
</evidence>
<evidence type="ECO:0000256" key="2">
    <source>
        <dbReference type="ARBA" id="ARBA00010472"/>
    </source>
</evidence>
<keyword evidence="7" id="KW-1015">Disulfide bond</keyword>
<dbReference type="InterPro" id="IPR000691">
    <property type="entry name" value="Prot_inh_I16_SSI"/>
</dbReference>
<comment type="subcellular location">
    <subcellularLocation>
        <location evidence="1">Secreted</location>
    </subcellularLocation>
</comment>
<sequence length="138" mass="14268">MTRNIHAVRNALLATVALLTLGATPAQATSHQAIPGNWLYLTLTTGDAHASSIRGTLLLCDPPQGHAHAAEACAELAAAGGDISRIPPRPDTICSMIYGPVTASARGEWKGRQVTYSHTFSNSCVMGAETGAVFALSG</sequence>
<dbReference type="InterPro" id="IPR020054">
    <property type="entry name" value="Prot_inh_SSI_I16_CS"/>
</dbReference>
<evidence type="ECO:0000256" key="1">
    <source>
        <dbReference type="ARBA" id="ARBA00004613"/>
    </source>
</evidence>
<dbReference type="RefSeq" id="WP_075031003.1">
    <property type="nucleotide sequence ID" value="NZ_FONR01000015.1"/>
</dbReference>
<organism evidence="11 12">
    <name type="scientific">Streptomyces mirabilis</name>
    <dbReference type="NCBI Taxonomy" id="68239"/>
    <lineage>
        <taxon>Bacteria</taxon>
        <taxon>Bacillati</taxon>
        <taxon>Actinomycetota</taxon>
        <taxon>Actinomycetes</taxon>
        <taxon>Kitasatosporales</taxon>
        <taxon>Streptomycetaceae</taxon>
        <taxon>Streptomyces</taxon>
    </lineage>
</organism>
<keyword evidence="6 8" id="KW-0722">Serine protease inhibitor</keyword>
<evidence type="ECO:0000259" key="10">
    <source>
        <dbReference type="Pfam" id="PF00720"/>
    </source>
</evidence>
<evidence type="ECO:0000256" key="5">
    <source>
        <dbReference type="ARBA" id="ARBA00022690"/>
    </source>
</evidence>
<feature type="chain" id="PRO_5010162333" evidence="9">
    <location>
        <begin position="29"/>
        <end position="138"/>
    </location>
</feature>
<evidence type="ECO:0000256" key="6">
    <source>
        <dbReference type="ARBA" id="ARBA00022900"/>
    </source>
</evidence>
<name>A0A1I2NRC9_9ACTN</name>
<dbReference type="PROSITE" id="PS00999">
    <property type="entry name" value="SSI"/>
    <property type="match status" value="1"/>
</dbReference>
<reference evidence="11 12" key="1">
    <citation type="submission" date="2016-10" db="EMBL/GenBank/DDBJ databases">
        <authorList>
            <person name="de Groot N.N."/>
        </authorList>
    </citation>
    <scope>NUCLEOTIDE SEQUENCE [LARGE SCALE GENOMIC DNA]</scope>
    <source>
        <strain evidence="11 12">OK461</strain>
    </source>
</reference>
<evidence type="ECO:0000313" key="12">
    <source>
        <dbReference type="Proteomes" id="UP000181942"/>
    </source>
</evidence>